<feature type="non-terminal residue" evidence="2">
    <location>
        <position position="82"/>
    </location>
</feature>
<evidence type="ECO:0000256" key="1">
    <source>
        <dbReference type="SAM" id="MobiDB-lite"/>
    </source>
</evidence>
<accession>A0AAW5MTW8</accession>
<feature type="non-terminal residue" evidence="2">
    <location>
        <position position="1"/>
    </location>
</feature>
<feature type="compositionally biased region" description="Basic and acidic residues" evidence="1">
    <location>
        <begin position="17"/>
        <end position="37"/>
    </location>
</feature>
<sequence>DETVLGEYDAGSRPASHCREALTEDSRKIGGDSPLHDDADVAVTGEVSAARGVGHCDRVSTDQVRKAVSCCFTLRRRGDRVG</sequence>
<dbReference type="EMBL" id="JANPXH010001271">
    <property type="protein sequence ID" value="MCR6679436.1"/>
    <property type="molecule type" value="Genomic_DNA"/>
</dbReference>
<proteinExistence type="predicted"/>
<evidence type="ECO:0000313" key="3">
    <source>
        <dbReference type="Proteomes" id="UP001206878"/>
    </source>
</evidence>
<organism evidence="2 3">
    <name type="scientific">Escherichia marmotae</name>
    <dbReference type="NCBI Taxonomy" id="1499973"/>
    <lineage>
        <taxon>Bacteria</taxon>
        <taxon>Pseudomonadati</taxon>
        <taxon>Pseudomonadota</taxon>
        <taxon>Gammaproteobacteria</taxon>
        <taxon>Enterobacterales</taxon>
        <taxon>Enterobacteriaceae</taxon>
        <taxon>Escherichia</taxon>
    </lineage>
</organism>
<reference evidence="2" key="1">
    <citation type="submission" date="2022-07" db="EMBL/GenBank/DDBJ databases">
        <title>Diversity of ethanolamine utilization by human commensal Escherichia coli.</title>
        <authorList>
            <person name="Jubelin G."/>
        </authorList>
    </citation>
    <scope>NUCLEOTIDE SEQUENCE</scope>
    <source>
        <strain evidence="2">S1</strain>
    </source>
</reference>
<name>A0AAW5MTW8_9ESCH</name>
<gene>
    <name evidence="2" type="ORF">NVV43_28700</name>
</gene>
<comment type="caution">
    <text evidence="2">The sequence shown here is derived from an EMBL/GenBank/DDBJ whole genome shotgun (WGS) entry which is preliminary data.</text>
</comment>
<dbReference type="AlphaFoldDB" id="A0AAW5MTW8"/>
<dbReference type="Proteomes" id="UP001206878">
    <property type="component" value="Unassembled WGS sequence"/>
</dbReference>
<protein>
    <submittedName>
        <fullName evidence="2">Uncharacterized protein</fullName>
    </submittedName>
</protein>
<evidence type="ECO:0000313" key="2">
    <source>
        <dbReference type="EMBL" id="MCR6679436.1"/>
    </source>
</evidence>
<feature type="region of interest" description="Disordered" evidence="1">
    <location>
        <begin position="1"/>
        <end position="37"/>
    </location>
</feature>